<evidence type="ECO:0000256" key="7">
    <source>
        <dbReference type="ARBA" id="ARBA00022771"/>
    </source>
</evidence>
<dbReference type="EC" id="2.3.2.27" evidence="3"/>
<dbReference type="GO" id="GO:0006511">
    <property type="term" value="P:ubiquitin-dependent protein catabolic process"/>
    <property type="evidence" value="ECO:0007669"/>
    <property type="project" value="TreeGrafter"/>
</dbReference>
<evidence type="ECO:0000256" key="8">
    <source>
        <dbReference type="ARBA" id="ARBA00022786"/>
    </source>
</evidence>
<dbReference type="CDD" id="cd16454">
    <property type="entry name" value="RING-H2_PA-TM-RING"/>
    <property type="match status" value="1"/>
</dbReference>
<dbReference type="Gene3D" id="3.30.40.10">
    <property type="entry name" value="Zinc/RING finger domain, C3HC4 (zinc finger)"/>
    <property type="match status" value="1"/>
</dbReference>
<dbReference type="Pfam" id="PF13639">
    <property type="entry name" value="zf-RING_2"/>
    <property type="match status" value="1"/>
</dbReference>
<evidence type="ECO:0000313" key="18">
    <source>
        <dbReference type="Proteomes" id="UP001150569"/>
    </source>
</evidence>
<evidence type="ECO:0000256" key="9">
    <source>
        <dbReference type="ARBA" id="ARBA00022833"/>
    </source>
</evidence>
<feature type="region of interest" description="Disordered" evidence="13">
    <location>
        <begin position="424"/>
        <end position="447"/>
    </location>
</feature>
<dbReference type="PROSITE" id="PS50089">
    <property type="entry name" value="ZF_RING_2"/>
    <property type="match status" value="1"/>
</dbReference>
<keyword evidence="11 14" id="KW-0472">Membrane</keyword>
<evidence type="ECO:0000256" key="4">
    <source>
        <dbReference type="ARBA" id="ARBA00022679"/>
    </source>
</evidence>
<evidence type="ECO:0000256" key="6">
    <source>
        <dbReference type="ARBA" id="ARBA00022723"/>
    </source>
</evidence>
<evidence type="ECO:0000256" key="12">
    <source>
        <dbReference type="PROSITE-ProRule" id="PRU00175"/>
    </source>
</evidence>
<reference evidence="17" key="1">
    <citation type="submission" date="2022-07" db="EMBL/GenBank/DDBJ databases">
        <title>Phylogenomic reconstructions and comparative analyses of Kickxellomycotina fungi.</title>
        <authorList>
            <person name="Reynolds N.K."/>
            <person name="Stajich J.E."/>
            <person name="Barry K."/>
            <person name="Grigoriev I.V."/>
            <person name="Crous P."/>
            <person name="Smith M.E."/>
        </authorList>
    </citation>
    <scope>NUCLEOTIDE SEQUENCE</scope>
    <source>
        <strain evidence="17">RSA 861</strain>
    </source>
</reference>
<name>A0A9W8AJJ1_9FUNG</name>
<evidence type="ECO:0000256" key="5">
    <source>
        <dbReference type="ARBA" id="ARBA00022692"/>
    </source>
</evidence>
<keyword evidence="9" id="KW-0862">Zinc</keyword>
<keyword evidence="15" id="KW-0732">Signal</keyword>
<feature type="signal peptide" evidence="15">
    <location>
        <begin position="1"/>
        <end position="28"/>
    </location>
</feature>
<gene>
    <name evidence="17" type="ORF">IWQ60_001652</name>
</gene>
<keyword evidence="18" id="KW-1185">Reference proteome</keyword>
<dbReference type="PANTHER" id="PTHR45977">
    <property type="entry name" value="TARGET OF ERK KINASE MPK-1"/>
    <property type="match status" value="1"/>
</dbReference>
<feature type="transmembrane region" description="Helical" evidence="14">
    <location>
        <begin position="202"/>
        <end position="223"/>
    </location>
</feature>
<accession>A0A9W8AJJ1</accession>
<dbReference type="GO" id="GO:0016567">
    <property type="term" value="P:protein ubiquitination"/>
    <property type="evidence" value="ECO:0007669"/>
    <property type="project" value="TreeGrafter"/>
</dbReference>
<dbReference type="SUPFAM" id="SSF57850">
    <property type="entry name" value="RING/U-box"/>
    <property type="match status" value="1"/>
</dbReference>
<evidence type="ECO:0000256" key="14">
    <source>
        <dbReference type="SAM" id="Phobius"/>
    </source>
</evidence>
<comment type="caution">
    <text evidence="17">The sequence shown here is derived from an EMBL/GenBank/DDBJ whole genome shotgun (WGS) entry which is preliminary data.</text>
</comment>
<dbReference type="InterPro" id="IPR013083">
    <property type="entry name" value="Znf_RING/FYVE/PHD"/>
</dbReference>
<dbReference type="OrthoDB" id="8062037at2759"/>
<dbReference type="SMART" id="SM00184">
    <property type="entry name" value="RING"/>
    <property type="match status" value="1"/>
</dbReference>
<dbReference type="EMBL" id="JANBPT010000055">
    <property type="protein sequence ID" value="KAJ1928909.1"/>
    <property type="molecule type" value="Genomic_DNA"/>
</dbReference>
<dbReference type="PANTHER" id="PTHR45977:SF4">
    <property type="entry name" value="RING-TYPE DOMAIN-CONTAINING PROTEIN"/>
    <property type="match status" value="1"/>
</dbReference>
<keyword evidence="5 14" id="KW-0812">Transmembrane</keyword>
<evidence type="ECO:0000259" key="16">
    <source>
        <dbReference type="PROSITE" id="PS50089"/>
    </source>
</evidence>
<proteinExistence type="predicted"/>
<keyword evidence="8" id="KW-0833">Ubl conjugation pathway</keyword>
<evidence type="ECO:0000256" key="13">
    <source>
        <dbReference type="SAM" id="MobiDB-lite"/>
    </source>
</evidence>
<evidence type="ECO:0000256" key="15">
    <source>
        <dbReference type="SAM" id="SignalP"/>
    </source>
</evidence>
<dbReference type="Proteomes" id="UP001150569">
    <property type="component" value="Unassembled WGS sequence"/>
</dbReference>
<evidence type="ECO:0000256" key="1">
    <source>
        <dbReference type="ARBA" id="ARBA00000900"/>
    </source>
</evidence>
<dbReference type="AlphaFoldDB" id="A0A9W8AJJ1"/>
<sequence length="498" mass="54622">MNLLIHFAMRFTCLILVALCGVTHLVVGQTMDVLDSVVRVNSSTHQVIGNTTATTRTNFIRLQYGAPIPSDNSTYQGLLYQYKASQTPELPVGHDRIILMLSNNATEVIDTLNNLQDPQVVAAIVGQGPSSSNFYKLEVSDSLVRLPMFIAASELTDYLVGRLSTLAKDSVPPGESNYLSLALTFHLAFNNSDDSGKSNTPVIVGATVGSLVVFFAIVGFFLLRRVRANRRRQREKAMERTYGRRRPKIDAILVRAPVSQTAPPLSTARFKQIPEVRLTPANLRSFTQSHREVVQRLQSTNLRASLPLGLVEPHPVLLYINQDKCTTSQDPETTAGSDETQFHDEPVRTVADGRLGDISSSDSVLPIMQVMMNRRNQFLWKEATRGRSTKTGPVSYPINDLPMTTFGSTDVTGLLTTTGCDKLQSSGDSETQMSSLKSSGSKGRVDGPPVCGVCSEEFEAGEKACHLPCRHLFHSECVVSWLTTKAAKCPLCGQRVVY</sequence>
<keyword evidence="6" id="KW-0479">Metal-binding</keyword>
<dbReference type="GO" id="GO:0008270">
    <property type="term" value="F:zinc ion binding"/>
    <property type="evidence" value="ECO:0007669"/>
    <property type="project" value="UniProtKB-KW"/>
</dbReference>
<keyword evidence="7 12" id="KW-0863">Zinc-finger</keyword>
<comment type="catalytic activity">
    <reaction evidence="1">
        <text>S-ubiquitinyl-[E2 ubiquitin-conjugating enzyme]-L-cysteine + [acceptor protein]-L-lysine = [E2 ubiquitin-conjugating enzyme]-L-cysteine + N(6)-ubiquitinyl-[acceptor protein]-L-lysine.</text>
        <dbReference type="EC" id="2.3.2.27"/>
    </reaction>
</comment>
<evidence type="ECO:0000256" key="11">
    <source>
        <dbReference type="ARBA" id="ARBA00023136"/>
    </source>
</evidence>
<feature type="compositionally biased region" description="Polar residues" evidence="13">
    <location>
        <begin position="424"/>
        <end position="441"/>
    </location>
</feature>
<dbReference type="GO" id="GO:0061630">
    <property type="term" value="F:ubiquitin protein ligase activity"/>
    <property type="evidence" value="ECO:0007669"/>
    <property type="project" value="UniProtKB-EC"/>
</dbReference>
<protein>
    <recommendedName>
        <fullName evidence="3">RING-type E3 ubiquitin transferase</fullName>
        <ecNumber evidence="3">2.3.2.27</ecNumber>
    </recommendedName>
</protein>
<dbReference type="GO" id="GO:0016020">
    <property type="term" value="C:membrane"/>
    <property type="evidence" value="ECO:0007669"/>
    <property type="project" value="UniProtKB-SubCell"/>
</dbReference>
<organism evidence="17 18">
    <name type="scientific">Tieghemiomyces parasiticus</name>
    <dbReference type="NCBI Taxonomy" id="78921"/>
    <lineage>
        <taxon>Eukaryota</taxon>
        <taxon>Fungi</taxon>
        <taxon>Fungi incertae sedis</taxon>
        <taxon>Zoopagomycota</taxon>
        <taxon>Kickxellomycotina</taxon>
        <taxon>Dimargaritomycetes</taxon>
        <taxon>Dimargaritales</taxon>
        <taxon>Dimargaritaceae</taxon>
        <taxon>Tieghemiomyces</taxon>
    </lineage>
</organism>
<evidence type="ECO:0000256" key="10">
    <source>
        <dbReference type="ARBA" id="ARBA00022989"/>
    </source>
</evidence>
<keyword evidence="4" id="KW-0808">Transferase</keyword>
<keyword evidence="10 14" id="KW-1133">Transmembrane helix</keyword>
<evidence type="ECO:0000256" key="3">
    <source>
        <dbReference type="ARBA" id="ARBA00012483"/>
    </source>
</evidence>
<evidence type="ECO:0000256" key="2">
    <source>
        <dbReference type="ARBA" id="ARBA00004141"/>
    </source>
</evidence>
<feature type="chain" id="PRO_5040805667" description="RING-type E3 ubiquitin transferase" evidence="15">
    <location>
        <begin position="29"/>
        <end position="498"/>
    </location>
</feature>
<comment type="subcellular location">
    <subcellularLocation>
        <location evidence="2">Membrane</location>
        <topology evidence="2">Multi-pass membrane protein</topology>
    </subcellularLocation>
</comment>
<feature type="domain" description="RING-type" evidence="16">
    <location>
        <begin position="451"/>
        <end position="492"/>
    </location>
</feature>
<dbReference type="InterPro" id="IPR001841">
    <property type="entry name" value="Znf_RING"/>
</dbReference>
<evidence type="ECO:0000313" key="17">
    <source>
        <dbReference type="EMBL" id="KAJ1928909.1"/>
    </source>
</evidence>